<keyword evidence="6 7" id="KW-0472">Membrane</keyword>
<dbReference type="RefSeq" id="WP_154487270.1">
    <property type="nucleotide sequence ID" value="NZ_VULN01000001.1"/>
</dbReference>
<evidence type="ECO:0000256" key="6">
    <source>
        <dbReference type="ARBA" id="ARBA00023136"/>
    </source>
</evidence>
<proteinExistence type="inferred from homology"/>
<reference evidence="9 10" key="1">
    <citation type="submission" date="2019-08" db="EMBL/GenBank/DDBJ databases">
        <title>In-depth cultivation of the pig gut microbiome towards novel bacterial diversity and tailored functional studies.</title>
        <authorList>
            <person name="Wylensek D."/>
            <person name="Hitch T.C.A."/>
            <person name="Clavel T."/>
        </authorList>
    </citation>
    <scope>NUCLEOTIDE SEQUENCE [LARGE SCALE GENOMIC DNA]</scope>
    <source>
        <strain evidence="9 10">WCA-389-WT-5B</strain>
    </source>
</reference>
<evidence type="ECO:0000259" key="8">
    <source>
        <dbReference type="Pfam" id="PF00482"/>
    </source>
</evidence>
<evidence type="ECO:0000256" key="1">
    <source>
        <dbReference type="ARBA" id="ARBA00004651"/>
    </source>
</evidence>
<dbReference type="PANTHER" id="PTHR30012">
    <property type="entry name" value="GENERAL SECRETION PATHWAY PROTEIN"/>
    <property type="match status" value="1"/>
</dbReference>
<protein>
    <recommendedName>
        <fullName evidence="8">Type II secretion system protein GspF domain-containing protein</fullName>
    </recommendedName>
</protein>
<keyword evidence="5 7" id="KW-1133">Transmembrane helix</keyword>
<organism evidence="9 10">
    <name type="scientific">Acidaminococcus fermentans</name>
    <dbReference type="NCBI Taxonomy" id="905"/>
    <lineage>
        <taxon>Bacteria</taxon>
        <taxon>Bacillati</taxon>
        <taxon>Bacillota</taxon>
        <taxon>Negativicutes</taxon>
        <taxon>Acidaminococcales</taxon>
        <taxon>Acidaminococcaceae</taxon>
        <taxon>Acidaminococcus</taxon>
    </lineage>
</organism>
<feature type="transmembrane region" description="Helical" evidence="7">
    <location>
        <begin position="366"/>
        <end position="390"/>
    </location>
</feature>
<evidence type="ECO:0000256" key="5">
    <source>
        <dbReference type="ARBA" id="ARBA00022989"/>
    </source>
</evidence>
<feature type="transmembrane region" description="Helical" evidence="7">
    <location>
        <begin position="164"/>
        <end position="187"/>
    </location>
</feature>
<dbReference type="EMBL" id="VULN01000001">
    <property type="protein sequence ID" value="MSS81051.1"/>
    <property type="molecule type" value="Genomic_DNA"/>
</dbReference>
<dbReference type="Proteomes" id="UP000441455">
    <property type="component" value="Unassembled WGS sequence"/>
</dbReference>
<comment type="similarity">
    <text evidence="2">Belongs to the GSP F family.</text>
</comment>
<evidence type="ECO:0000313" key="10">
    <source>
        <dbReference type="Proteomes" id="UP000441455"/>
    </source>
</evidence>
<comment type="subcellular location">
    <subcellularLocation>
        <location evidence="1">Cell membrane</location>
        <topology evidence="1">Multi-pass membrane protein</topology>
    </subcellularLocation>
</comment>
<dbReference type="InterPro" id="IPR018076">
    <property type="entry name" value="T2SS_GspF_dom"/>
</dbReference>
<name>A0A6N7VVE4_ACIFE</name>
<sequence>MEQFHWKARTREGQLCQGTLSAATLEEAGKELARQYPYILQLRRDNFLEKQFQGKRSLRDLDRETFFRRLGLLLQGGLPILRALRALEGHSSPAVKELCRELDHALGRGFSLSQALRQQEKQVGKLAGPLAAAGENSGQLPLVFQQLAVFYQKKRENQKAVLQACLYPALVLGLSLVLTGVFCWLVVPLLGDLYQSLRLEPAAGFRLLLTVVRSFQAHPLVFLGLLILQGAGLLLVWRKKSRWLPRLPLIRNWVRTFWEIRFLGLLALLLRGGLPLDRALPQAAQILPEGPCRTCARAMEQAVVAGSSLAGAARQQPLLLSPLAVEFAALGEESGHLPALLTEAAHLLDQDFQNRLKQAKTLLEPVLLLVLAGGCTAMLVLLLSPLFALLQGLPLVP</sequence>
<evidence type="ECO:0000256" key="7">
    <source>
        <dbReference type="SAM" id="Phobius"/>
    </source>
</evidence>
<evidence type="ECO:0000256" key="3">
    <source>
        <dbReference type="ARBA" id="ARBA00022475"/>
    </source>
</evidence>
<gene>
    <name evidence="9" type="ORF">FX155_00205</name>
</gene>
<evidence type="ECO:0000256" key="2">
    <source>
        <dbReference type="ARBA" id="ARBA00005745"/>
    </source>
</evidence>
<accession>A0A6N7VVE4</accession>
<dbReference type="PANTHER" id="PTHR30012:SF0">
    <property type="entry name" value="TYPE II SECRETION SYSTEM PROTEIN F-RELATED"/>
    <property type="match status" value="1"/>
</dbReference>
<feature type="domain" description="Type II secretion system protein GspF" evidence="8">
    <location>
        <begin position="66"/>
        <end position="188"/>
    </location>
</feature>
<dbReference type="Pfam" id="PF00482">
    <property type="entry name" value="T2SSF"/>
    <property type="match status" value="2"/>
</dbReference>
<keyword evidence="3" id="KW-1003">Cell membrane</keyword>
<dbReference type="OrthoDB" id="3036006at2"/>
<dbReference type="InterPro" id="IPR003004">
    <property type="entry name" value="GspF/PilC"/>
</dbReference>
<evidence type="ECO:0000256" key="4">
    <source>
        <dbReference type="ARBA" id="ARBA00022692"/>
    </source>
</evidence>
<keyword evidence="4 7" id="KW-0812">Transmembrane</keyword>
<dbReference type="InterPro" id="IPR042094">
    <property type="entry name" value="T2SS_GspF_sf"/>
</dbReference>
<comment type="caution">
    <text evidence="9">The sequence shown here is derived from an EMBL/GenBank/DDBJ whole genome shotgun (WGS) entry which is preliminary data.</text>
</comment>
<dbReference type="GO" id="GO:0005886">
    <property type="term" value="C:plasma membrane"/>
    <property type="evidence" value="ECO:0007669"/>
    <property type="project" value="UniProtKB-SubCell"/>
</dbReference>
<dbReference type="AlphaFoldDB" id="A0A6N7VVE4"/>
<dbReference type="Gene3D" id="1.20.81.30">
    <property type="entry name" value="Type II secretion system (T2SS), domain F"/>
    <property type="match status" value="2"/>
</dbReference>
<evidence type="ECO:0000313" key="9">
    <source>
        <dbReference type="EMBL" id="MSS81051.1"/>
    </source>
</evidence>
<feature type="transmembrane region" description="Helical" evidence="7">
    <location>
        <begin position="217"/>
        <end position="237"/>
    </location>
</feature>
<feature type="domain" description="Type II secretion system protein GspF" evidence="8">
    <location>
        <begin position="262"/>
        <end position="385"/>
    </location>
</feature>